<evidence type="ECO:0000259" key="5">
    <source>
        <dbReference type="PROSITE" id="PS50977"/>
    </source>
</evidence>
<keyword evidence="3" id="KW-0804">Transcription</keyword>
<dbReference type="Pfam" id="PF00440">
    <property type="entry name" value="TetR_N"/>
    <property type="match status" value="1"/>
</dbReference>
<proteinExistence type="predicted"/>
<dbReference type="InterPro" id="IPR050109">
    <property type="entry name" value="HTH-type_TetR-like_transc_reg"/>
</dbReference>
<dbReference type="GO" id="GO:0003677">
    <property type="term" value="F:DNA binding"/>
    <property type="evidence" value="ECO:0007669"/>
    <property type="project" value="UniProtKB-UniRule"/>
</dbReference>
<dbReference type="GeneID" id="93372322"/>
<evidence type="ECO:0000256" key="4">
    <source>
        <dbReference type="PROSITE-ProRule" id="PRU00335"/>
    </source>
</evidence>
<evidence type="ECO:0000256" key="1">
    <source>
        <dbReference type="ARBA" id="ARBA00023015"/>
    </source>
</evidence>
<feature type="DNA-binding region" description="H-T-H motif" evidence="4">
    <location>
        <begin position="34"/>
        <end position="53"/>
    </location>
</feature>
<dbReference type="InterPro" id="IPR009057">
    <property type="entry name" value="Homeodomain-like_sf"/>
</dbReference>
<dbReference type="PROSITE" id="PS50977">
    <property type="entry name" value="HTH_TETR_2"/>
    <property type="match status" value="1"/>
</dbReference>
<dbReference type="PANTHER" id="PTHR30055:SF220">
    <property type="entry name" value="TETR-FAMILY REGULATORY PROTEIN"/>
    <property type="match status" value="1"/>
</dbReference>
<dbReference type="Gene3D" id="1.10.357.10">
    <property type="entry name" value="Tetracycline Repressor, domain 2"/>
    <property type="match status" value="1"/>
</dbReference>
<dbReference type="InterPro" id="IPR001647">
    <property type="entry name" value="HTH_TetR"/>
</dbReference>
<dbReference type="Pfam" id="PF13305">
    <property type="entry name" value="TetR_C_33"/>
    <property type="match status" value="1"/>
</dbReference>
<sequence length="209" mass="22220">MPPTKDRYHHGDLREELLRASLQLIESEGLAAVSLRKVAREAGVSPGAPYHHFADRAALMSALAARGFEILGAAMTSARETAPDPRAALIAMATGYVDFARDHSAYFRIMFRPELSQPDKHPDTEAAGDAAFAVLEATVADAVASGFLPAADAETMALAWWSLAHGMASLTVDGKFALRATQSGTTPQALATRITRIFADLIDGRGATD</sequence>
<protein>
    <recommendedName>
        <fullName evidence="5">HTH tetR-type domain-containing protein</fullName>
    </recommendedName>
</protein>
<keyword evidence="2 4" id="KW-0238">DNA-binding</keyword>
<name>A0ABC8B684_9NOCA</name>
<dbReference type="GO" id="GO:0006355">
    <property type="term" value="P:regulation of DNA-templated transcription"/>
    <property type="evidence" value="ECO:0007669"/>
    <property type="project" value="UniProtKB-ARBA"/>
</dbReference>
<dbReference type="EMBL" id="CP017839">
    <property type="protein sequence ID" value="APB01765.1"/>
    <property type="molecule type" value="Genomic_DNA"/>
</dbReference>
<dbReference type="Proteomes" id="UP000180166">
    <property type="component" value="Chromosome"/>
</dbReference>
<organism evidence="6 7">
    <name type="scientific">Nocardia seriolae</name>
    <dbReference type="NCBI Taxonomy" id="37332"/>
    <lineage>
        <taxon>Bacteria</taxon>
        <taxon>Bacillati</taxon>
        <taxon>Actinomycetota</taxon>
        <taxon>Actinomycetes</taxon>
        <taxon>Mycobacteriales</taxon>
        <taxon>Nocardiaceae</taxon>
        <taxon>Nocardia</taxon>
    </lineage>
</organism>
<evidence type="ECO:0000313" key="7">
    <source>
        <dbReference type="Proteomes" id="UP000180166"/>
    </source>
</evidence>
<dbReference type="InterPro" id="IPR036271">
    <property type="entry name" value="Tet_transcr_reg_TetR-rel_C_sf"/>
</dbReference>
<keyword evidence="1" id="KW-0805">Transcription regulation</keyword>
<feature type="domain" description="HTH tetR-type" evidence="5">
    <location>
        <begin position="11"/>
        <end position="71"/>
    </location>
</feature>
<evidence type="ECO:0000256" key="3">
    <source>
        <dbReference type="ARBA" id="ARBA00023163"/>
    </source>
</evidence>
<dbReference type="AlphaFoldDB" id="A0ABC8B684"/>
<dbReference type="RefSeq" id="WP_033085512.1">
    <property type="nucleotide sequence ID" value="NZ_AP017900.1"/>
</dbReference>
<dbReference type="PANTHER" id="PTHR30055">
    <property type="entry name" value="HTH-TYPE TRANSCRIPTIONAL REGULATOR RUTR"/>
    <property type="match status" value="1"/>
</dbReference>
<evidence type="ECO:0000256" key="2">
    <source>
        <dbReference type="ARBA" id="ARBA00023125"/>
    </source>
</evidence>
<reference evidence="6 7" key="1">
    <citation type="submission" date="2016-10" db="EMBL/GenBank/DDBJ databases">
        <title>Genome sequence of Nocardia seriolae strain EM150506, isolated from Anguila japonica.</title>
        <authorList>
            <person name="Han H.-J."/>
        </authorList>
    </citation>
    <scope>NUCLEOTIDE SEQUENCE [LARGE SCALE GENOMIC DNA]</scope>
    <source>
        <strain evidence="6 7">EM150506</strain>
    </source>
</reference>
<dbReference type="PRINTS" id="PR00455">
    <property type="entry name" value="HTHTETR"/>
</dbReference>
<evidence type="ECO:0000313" key="6">
    <source>
        <dbReference type="EMBL" id="APB01765.1"/>
    </source>
</evidence>
<dbReference type="SUPFAM" id="SSF48498">
    <property type="entry name" value="Tetracyclin repressor-like, C-terminal domain"/>
    <property type="match status" value="1"/>
</dbReference>
<gene>
    <name evidence="6" type="ORF">NS506_07747</name>
</gene>
<dbReference type="KEGG" id="nsr:NS506_07747"/>
<accession>A0ABC8B684</accession>
<dbReference type="InterPro" id="IPR025996">
    <property type="entry name" value="MT1864/Rv1816-like_C"/>
</dbReference>
<dbReference type="SUPFAM" id="SSF46689">
    <property type="entry name" value="Homeodomain-like"/>
    <property type="match status" value="1"/>
</dbReference>